<dbReference type="PANTHER" id="PTHR24394">
    <property type="entry name" value="ZINC FINGER PROTEIN"/>
    <property type="match status" value="1"/>
</dbReference>
<comment type="caution">
    <text evidence="10">The sequence shown here is derived from an EMBL/GenBank/DDBJ whole genome shotgun (WGS) entry which is preliminary data.</text>
</comment>
<dbReference type="InterPro" id="IPR036236">
    <property type="entry name" value="Znf_C2H2_sf"/>
</dbReference>
<keyword evidence="6" id="KW-0539">Nucleus</keyword>
<dbReference type="STRING" id="448386.A0A2V3J3T0"/>
<dbReference type="SMART" id="SM00355">
    <property type="entry name" value="ZnF_C2H2"/>
    <property type="match status" value="3"/>
</dbReference>
<reference evidence="10 11" key="1">
    <citation type="journal article" date="2018" name="Mol. Biol. Evol.">
        <title>Analysis of the draft genome of the red seaweed Gracilariopsis chorda provides insights into genome size evolution in Rhodophyta.</title>
        <authorList>
            <person name="Lee J."/>
            <person name="Yang E.C."/>
            <person name="Graf L."/>
            <person name="Yang J.H."/>
            <person name="Qiu H."/>
            <person name="Zel Zion U."/>
            <person name="Chan C.X."/>
            <person name="Stephens T.G."/>
            <person name="Weber A.P.M."/>
            <person name="Boo G.H."/>
            <person name="Boo S.M."/>
            <person name="Kim K.M."/>
            <person name="Shin Y."/>
            <person name="Jung M."/>
            <person name="Lee S.J."/>
            <person name="Yim H.S."/>
            <person name="Lee J.H."/>
            <person name="Bhattacharya D."/>
            <person name="Yoon H.S."/>
        </authorList>
    </citation>
    <scope>NUCLEOTIDE SEQUENCE [LARGE SCALE GENOMIC DNA]</scope>
    <source>
        <strain evidence="10 11">SKKU-2015</strain>
        <tissue evidence="10">Whole body</tissue>
    </source>
</reference>
<keyword evidence="4 7" id="KW-0863">Zinc-finger</keyword>
<evidence type="ECO:0000256" key="5">
    <source>
        <dbReference type="ARBA" id="ARBA00022833"/>
    </source>
</evidence>
<feature type="region of interest" description="Disordered" evidence="8">
    <location>
        <begin position="33"/>
        <end position="198"/>
    </location>
</feature>
<feature type="compositionally biased region" description="Pro residues" evidence="8">
    <location>
        <begin position="163"/>
        <end position="173"/>
    </location>
</feature>
<feature type="compositionally biased region" description="Polar residues" evidence="8">
    <location>
        <begin position="33"/>
        <end position="42"/>
    </location>
</feature>
<feature type="compositionally biased region" description="Polar residues" evidence="8">
    <location>
        <begin position="189"/>
        <end position="198"/>
    </location>
</feature>
<evidence type="ECO:0000259" key="9">
    <source>
        <dbReference type="PROSITE" id="PS50157"/>
    </source>
</evidence>
<evidence type="ECO:0000313" key="11">
    <source>
        <dbReference type="Proteomes" id="UP000247409"/>
    </source>
</evidence>
<keyword evidence="3" id="KW-0677">Repeat</keyword>
<evidence type="ECO:0000256" key="6">
    <source>
        <dbReference type="ARBA" id="ARBA00023242"/>
    </source>
</evidence>
<feature type="domain" description="C2H2-type" evidence="9">
    <location>
        <begin position="216"/>
        <end position="244"/>
    </location>
</feature>
<dbReference type="GO" id="GO:0005634">
    <property type="term" value="C:nucleus"/>
    <property type="evidence" value="ECO:0007669"/>
    <property type="project" value="UniProtKB-SubCell"/>
</dbReference>
<evidence type="ECO:0000256" key="2">
    <source>
        <dbReference type="ARBA" id="ARBA00022723"/>
    </source>
</evidence>
<dbReference type="GO" id="GO:0000981">
    <property type="term" value="F:DNA-binding transcription factor activity, RNA polymerase II-specific"/>
    <property type="evidence" value="ECO:0007669"/>
    <property type="project" value="TreeGrafter"/>
</dbReference>
<dbReference type="FunFam" id="3.30.160.60:FF:000446">
    <property type="entry name" value="Zinc finger protein"/>
    <property type="match status" value="1"/>
</dbReference>
<evidence type="ECO:0000256" key="3">
    <source>
        <dbReference type="ARBA" id="ARBA00022737"/>
    </source>
</evidence>
<evidence type="ECO:0000256" key="4">
    <source>
        <dbReference type="ARBA" id="ARBA00022771"/>
    </source>
</evidence>
<dbReference type="GO" id="GO:0008270">
    <property type="term" value="F:zinc ion binding"/>
    <property type="evidence" value="ECO:0007669"/>
    <property type="project" value="UniProtKB-KW"/>
</dbReference>
<feature type="compositionally biased region" description="Polar residues" evidence="8">
    <location>
        <begin position="88"/>
        <end position="98"/>
    </location>
</feature>
<dbReference type="Gene3D" id="3.30.160.60">
    <property type="entry name" value="Classic Zinc Finger"/>
    <property type="match status" value="1"/>
</dbReference>
<dbReference type="Proteomes" id="UP000247409">
    <property type="component" value="Unassembled WGS sequence"/>
</dbReference>
<dbReference type="PANTHER" id="PTHR24394:SF29">
    <property type="entry name" value="MYONEURIN"/>
    <property type="match status" value="1"/>
</dbReference>
<organism evidence="10 11">
    <name type="scientific">Gracilariopsis chorda</name>
    <dbReference type="NCBI Taxonomy" id="448386"/>
    <lineage>
        <taxon>Eukaryota</taxon>
        <taxon>Rhodophyta</taxon>
        <taxon>Florideophyceae</taxon>
        <taxon>Rhodymeniophycidae</taxon>
        <taxon>Gracilariales</taxon>
        <taxon>Gracilariaceae</taxon>
        <taxon>Gracilariopsis</taxon>
    </lineage>
</organism>
<keyword evidence="5" id="KW-0862">Zinc</keyword>
<evidence type="ECO:0000256" key="8">
    <source>
        <dbReference type="SAM" id="MobiDB-lite"/>
    </source>
</evidence>
<gene>
    <name evidence="10" type="ORF">BWQ96_01206</name>
</gene>
<dbReference type="OrthoDB" id="8922241at2759"/>
<dbReference type="SUPFAM" id="SSF57667">
    <property type="entry name" value="beta-beta-alpha zinc fingers"/>
    <property type="match status" value="1"/>
</dbReference>
<feature type="domain" description="C2H2-type" evidence="9">
    <location>
        <begin position="2"/>
        <end position="30"/>
    </location>
</feature>
<dbReference type="PROSITE" id="PS50157">
    <property type="entry name" value="ZINC_FINGER_C2H2_2"/>
    <property type="match status" value="3"/>
</dbReference>
<name>A0A2V3J3T0_9FLOR</name>
<proteinExistence type="predicted"/>
<sequence length="272" mass="30283">MFRCSFCPYQFLSRGERDSHENNVHYAARGMTPTSSYASSLSKPDHSTTHGAPMHFSHQQASSSQSMGDLSAFRARSSFTRERRNIDQSHTSHTTQDAPTRGASSHRRDVSPRRSMSASSPSEVTTGHPPQPNRSRKSARRSCDTGQPRSGASRKVHSESAPRAPPRATPPVPRQHARTSAAHGMSARHSMSSSRLHLTQSAVTQPACSSVEPLRHECDHCAAKFTRPSHMQAHVNNVHKKLRPYVCEVCRKTFGWAQSLARHRRVVHQLKQ</sequence>
<dbReference type="EMBL" id="NBIV01000009">
    <property type="protein sequence ID" value="PXF49068.1"/>
    <property type="molecule type" value="Genomic_DNA"/>
</dbReference>
<evidence type="ECO:0000313" key="10">
    <source>
        <dbReference type="EMBL" id="PXF49068.1"/>
    </source>
</evidence>
<feature type="compositionally biased region" description="Low complexity" evidence="8">
    <location>
        <begin position="113"/>
        <end position="122"/>
    </location>
</feature>
<feature type="compositionally biased region" description="Low complexity" evidence="8">
    <location>
        <begin position="57"/>
        <end position="66"/>
    </location>
</feature>
<evidence type="ECO:0000256" key="1">
    <source>
        <dbReference type="ARBA" id="ARBA00004123"/>
    </source>
</evidence>
<dbReference type="PROSITE" id="PS00028">
    <property type="entry name" value="ZINC_FINGER_C2H2_1"/>
    <property type="match status" value="3"/>
</dbReference>
<evidence type="ECO:0000256" key="7">
    <source>
        <dbReference type="PROSITE-ProRule" id="PRU00042"/>
    </source>
</evidence>
<feature type="domain" description="C2H2-type" evidence="9">
    <location>
        <begin position="245"/>
        <end position="272"/>
    </location>
</feature>
<accession>A0A2V3J3T0</accession>
<dbReference type="AlphaFoldDB" id="A0A2V3J3T0"/>
<dbReference type="InterPro" id="IPR013087">
    <property type="entry name" value="Znf_C2H2_type"/>
</dbReference>
<comment type="subcellular location">
    <subcellularLocation>
        <location evidence="1">Nucleus</location>
    </subcellularLocation>
</comment>
<keyword evidence="11" id="KW-1185">Reference proteome</keyword>
<protein>
    <recommendedName>
        <fullName evidence="9">C2H2-type domain-containing protein</fullName>
    </recommendedName>
</protein>
<keyword evidence="2" id="KW-0479">Metal-binding</keyword>